<reference evidence="2" key="1">
    <citation type="journal article" date="2013" name="BMC Genomics">
        <title>Unscrambling butterfly oogenesis.</title>
        <authorList>
            <person name="Carter J.M."/>
            <person name="Baker S.C."/>
            <person name="Pink R."/>
            <person name="Carter D.R."/>
            <person name="Collins A."/>
            <person name="Tomlin J."/>
            <person name="Gibbs M."/>
            <person name="Breuker C.J."/>
        </authorList>
    </citation>
    <scope>NUCLEOTIDE SEQUENCE</scope>
    <source>
        <tissue evidence="2">Ovary</tissue>
    </source>
</reference>
<keyword evidence="1" id="KW-0472">Membrane</keyword>
<dbReference type="GO" id="GO:0005524">
    <property type="term" value="F:ATP binding"/>
    <property type="evidence" value="ECO:0007669"/>
    <property type="project" value="UniProtKB-KW"/>
</dbReference>
<name>S4PT28_9NEOP</name>
<reference evidence="2" key="2">
    <citation type="submission" date="2013-05" db="EMBL/GenBank/DDBJ databases">
        <authorList>
            <person name="Carter J.-M."/>
            <person name="Baker S.C."/>
            <person name="Pink R."/>
            <person name="Carter D.R.F."/>
            <person name="Collins A."/>
            <person name="Tomlin J."/>
            <person name="Gibbs M."/>
            <person name="Breuker C.J."/>
        </authorList>
    </citation>
    <scope>NUCLEOTIDE SEQUENCE</scope>
    <source>
        <tissue evidence="2">Ovary</tissue>
    </source>
</reference>
<feature type="transmembrane region" description="Helical" evidence="1">
    <location>
        <begin position="56"/>
        <end position="73"/>
    </location>
</feature>
<protein>
    <submittedName>
        <fullName evidence="2">ATP-binding cassette sub-family A member 13</fullName>
    </submittedName>
</protein>
<sequence>MFVYGFSVLCFCYMMSKLFLSASSAAVCTGIAYLLSFMPFVLILSLEAVLKSSLKLFVSLSMSSSVCYAFLFIT</sequence>
<keyword evidence="1" id="KW-1133">Transmembrane helix</keyword>
<proteinExistence type="predicted"/>
<keyword evidence="1" id="KW-0812">Transmembrane</keyword>
<keyword evidence="2" id="KW-0547">Nucleotide-binding</keyword>
<dbReference type="EMBL" id="GAIX01012763">
    <property type="protein sequence ID" value="JAA79797.1"/>
    <property type="molecule type" value="Transcribed_RNA"/>
</dbReference>
<keyword evidence="2" id="KW-0067">ATP-binding</keyword>
<evidence type="ECO:0000313" key="2">
    <source>
        <dbReference type="EMBL" id="JAA79797.1"/>
    </source>
</evidence>
<dbReference type="AlphaFoldDB" id="S4PT28"/>
<evidence type="ECO:0000256" key="1">
    <source>
        <dbReference type="SAM" id="Phobius"/>
    </source>
</evidence>
<organism evidence="2">
    <name type="scientific">Pararge aegeria</name>
    <name type="common">speckled wood butterfly</name>
    <dbReference type="NCBI Taxonomy" id="116150"/>
    <lineage>
        <taxon>Eukaryota</taxon>
        <taxon>Metazoa</taxon>
        <taxon>Ecdysozoa</taxon>
        <taxon>Arthropoda</taxon>
        <taxon>Hexapoda</taxon>
        <taxon>Insecta</taxon>
        <taxon>Pterygota</taxon>
        <taxon>Neoptera</taxon>
        <taxon>Endopterygota</taxon>
        <taxon>Lepidoptera</taxon>
        <taxon>Glossata</taxon>
        <taxon>Ditrysia</taxon>
        <taxon>Papilionoidea</taxon>
        <taxon>Nymphalidae</taxon>
        <taxon>Satyrinae</taxon>
        <taxon>Satyrini</taxon>
        <taxon>Parargina</taxon>
        <taxon>Pararge</taxon>
    </lineage>
</organism>
<accession>S4PT28</accession>
<feature type="non-terminal residue" evidence="2">
    <location>
        <position position="74"/>
    </location>
</feature>